<dbReference type="GO" id="GO:0009443">
    <property type="term" value="P:pyridoxal 5'-phosphate salvage"/>
    <property type="evidence" value="ECO:0007669"/>
    <property type="project" value="InterPro"/>
</dbReference>
<dbReference type="InterPro" id="IPR013749">
    <property type="entry name" value="PM/HMP-P_kinase-1"/>
</dbReference>
<dbReference type="InterPro" id="IPR029056">
    <property type="entry name" value="Ribokinase-like"/>
</dbReference>
<keyword evidence="5" id="KW-0067">ATP-binding</keyword>
<evidence type="ECO:0000259" key="6">
    <source>
        <dbReference type="Pfam" id="PF08543"/>
    </source>
</evidence>
<keyword evidence="3" id="KW-0547">Nucleotide-binding</keyword>
<feature type="domain" description="Pyridoxamine kinase/Phosphomethylpyrimidine kinase" evidence="6">
    <location>
        <begin position="28"/>
        <end position="251"/>
    </location>
</feature>
<evidence type="ECO:0000256" key="2">
    <source>
        <dbReference type="ARBA" id="ARBA00022679"/>
    </source>
</evidence>
<evidence type="ECO:0000313" key="7">
    <source>
        <dbReference type="EMBL" id="MPM23199.1"/>
    </source>
</evidence>
<protein>
    <recommendedName>
        <fullName evidence="1">pyridoxal kinase</fullName>
        <ecNumber evidence="1">2.7.1.35</ecNumber>
    </recommendedName>
</protein>
<accession>A0A644Y4A1</accession>
<dbReference type="GO" id="GO:0005524">
    <property type="term" value="F:ATP binding"/>
    <property type="evidence" value="ECO:0007669"/>
    <property type="project" value="UniProtKB-KW"/>
</dbReference>
<sequence length="276" mass="29466">MSTPRIAAIHDLSGFGRCSLTVALPILSAMGAQCCPLPTAFLSTHTGGFQGFTFLDMTDEMPKVAAHWKSLNLKFDAIYSGFLGSARQIGVVEEFFYDFRQPNTLTVVDPVMGDHGEVYKTYTPAMCAGMTRLARLADVITPNLTEAALLLGLPLDALPSPRETVERLSLDGKRSVVLTGVSMSPGMTGAMCFDAKTGRAEAVQTDFIAHEFHGTGDVFASVLTGALVQGRKLNDAAMLAAKFVRACAERTAAADLPMREGVEFESLLGYLTGGTQ</sequence>
<dbReference type="CDD" id="cd01173">
    <property type="entry name" value="pyridoxal_pyridoxamine_kinase"/>
    <property type="match status" value="1"/>
</dbReference>
<keyword evidence="4 7" id="KW-0418">Kinase</keyword>
<dbReference type="InterPro" id="IPR004625">
    <property type="entry name" value="PyrdxlKinase"/>
</dbReference>
<dbReference type="Gene3D" id="3.40.1190.20">
    <property type="match status" value="1"/>
</dbReference>
<reference evidence="7" key="1">
    <citation type="submission" date="2019-08" db="EMBL/GenBank/DDBJ databases">
        <authorList>
            <person name="Kucharzyk K."/>
            <person name="Murdoch R.W."/>
            <person name="Higgins S."/>
            <person name="Loffler F."/>
        </authorList>
    </citation>
    <scope>NUCLEOTIDE SEQUENCE</scope>
</reference>
<dbReference type="GO" id="GO:0008478">
    <property type="term" value="F:pyridoxal kinase activity"/>
    <property type="evidence" value="ECO:0007669"/>
    <property type="project" value="UniProtKB-EC"/>
</dbReference>
<keyword evidence="2 7" id="KW-0808">Transferase</keyword>
<gene>
    <name evidence="7" type="primary">pdxK_8</name>
    <name evidence="7" type="ORF">SDC9_69664</name>
</gene>
<organism evidence="7">
    <name type="scientific">bioreactor metagenome</name>
    <dbReference type="NCBI Taxonomy" id="1076179"/>
    <lineage>
        <taxon>unclassified sequences</taxon>
        <taxon>metagenomes</taxon>
        <taxon>ecological metagenomes</taxon>
    </lineage>
</organism>
<dbReference type="EMBL" id="VSSQ01003976">
    <property type="protein sequence ID" value="MPM23199.1"/>
    <property type="molecule type" value="Genomic_DNA"/>
</dbReference>
<dbReference type="SUPFAM" id="SSF53613">
    <property type="entry name" value="Ribokinase-like"/>
    <property type="match status" value="1"/>
</dbReference>
<dbReference type="PANTHER" id="PTHR10534">
    <property type="entry name" value="PYRIDOXAL KINASE"/>
    <property type="match status" value="1"/>
</dbReference>
<evidence type="ECO:0000256" key="5">
    <source>
        <dbReference type="ARBA" id="ARBA00022840"/>
    </source>
</evidence>
<dbReference type="NCBIfam" id="NF005491">
    <property type="entry name" value="PRK07105.1"/>
    <property type="match status" value="1"/>
</dbReference>
<dbReference type="GO" id="GO:0005829">
    <property type="term" value="C:cytosol"/>
    <property type="evidence" value="ECO:0007669"/>
    <property type="project" value="TreeGrafter"/>
</dbReference>
<comment type="caution">
    <text evidence="7">The sequence shown here is derived from an EMBL/GenBank/DDBJ whole genome shotgun (WGS) entry which is preliminary data.</text>
</comment>
<dbReference type="PANTHER" id="PTHR10534:SF2">
    <property type="entry name" value="PYRIDOXAL KINASE"/>
    <property type="match status" value="1"/>
</dbReference>
<dbReference type="AlphaFoldDB" id="A0A644Y4A1"/>
<evidence type="ECO:0000256" key="4">
    <source>
        <dbReference type="ARBA" id="ARBA00022777"/>
    </source>
</evidence>
<name>A0A644Y4A1_9ZZZZ</name>
<proteinExistence type="predicted"/>
<evidence type="ECO:0000256" key="3">
    <source>
        <dbReference type="ARBA" id="ARBA00022741"/>
    </source>
</evidence>
<evidence type="ECO:0000256" key="1">
    <source>
        <dbReference type="ARBA" id="ARBA00012104"/>
    </source>
</evidence>
<dbReference type="Pfam" id="PF08543">
    <property type="entry name" value="Phos_pyr_kin"/>
    <property type="match status" value="1"/>
</dbReference>
<dbReference type="EC" id="2.7.1.35" evidence="1"/>